<keyword evidence="2" id="KW-1185">Reference proteome</keyword>
<comment type="caution">
    <text evidence="1">The sequence shown here is derived from an EMBL/GenBank/DDBJ whole genome shotgun (WGS) entry which is preliminary data.</text>
</comment>
<evidence type="ECO:0000313" key="2">
    <source>
        <dbReference type="Proteomes" id="UP001172386"/>
    </source>
</evidence>
<evidence type="ECO:0000313" key="1">
    <source>
        <dbReference type="EMBL" id="KAJ9653087.1"/>
    </source>
</evidence>
<gene>
    <name evidence="1" type="ORF">H2198_007701</name>
</gene>
<protein>
    <submittedName>
        <fullName evidence="1">Uncharacterized protein</fullName>
    </submittedName>
</protein>
<proteinExistence type="predicted"/>
<sequence>MASKDFLFVNKHSNSPSLSRNTGAEASLASKVNKHVQQRRFYKDLGTRTNWYRPFVRSECVTASPDSRTVTPSRDEVEDQDGKREGHALQCLPSTSSNTSLSPRNSVCSSNTPRSVSQEVTIKKEDSNQDYHFCSEPSPTCVLASRPGDSNDPFNTTVIPLTPKVMEVIQRHLTWTVSSSVTDFAIRQGYRRVFSTILQNQMHTAAFLAFVTVQLDKLGDVKMPYNHSPELYSYKATRLIRQHIETHSVAMDPYVLLDVFRLALGEWIRRNHRAAKIHFSFIAQNWHKYSPQGAEGQHNEEVFSSEDVLLAIDLDEKPLLALTWEPSLVVEPNEVSENQSSTGSPMQNRAEGAPLELSMKDENGDKLIALLNLVHPRFGQIAQDLFTGLKHFPNFSSVDFAAATVGPVWTMKRRIQATLHRLQSLDVEEPCIAACIRRTLLILLILATTSPARRVGRTDMARVARRLQSSLKTFAMSSGSPTTDQDRSLTYHRSRDSGLWLWMCATGLVAANEEPSQTNLIYWFSRRTQQTALQHFGSRLTTASLEGALSRYLFFQQVYKSTIELCYPAADR</sequence>
<reference evidence="1" key="1">
    <citation type="submission" date="2022-10" db="EMBL/GenBank/DDBJ databases">
        <title>Culturing micro-colonial fungi from biological soil crusts in the Mojave desert and describing Neophaeococcomyces mojavensis, and introducing the new genera and species Taxawa tesnikishii.</title>
        <authorList>
            <person name="Kurbessoian T."/>
            <person name="Stajich J.E."/>
        </authorList>
    </citation>
    <scope>NUCLEOTIDE SEQUENCE</scope>
    <source>
        <strain evidence="1">JES_112</strain>
    </source>
</reference>
<dbReference type="Proteomes" id="UP001172386">
    <property type="component" value="Unassembled WGS sequence"/>
</dbReference>
<accession>A0ACC2ZZH2</accession>
<dbReference type="EMBL" id="JAPDRQ010000168">
    <property type="protein sequence ID" value="KAJ9653087.1"/>
    <property type="molecule type" value="Genomic_DNA"/>
</dbReference>
<organism evidence="1 2">
    <name type="scientific">Neophaeococcomyces mojaviensis</name>
    <dbReference type="NCBI Taxonomy" id="3383035"/>
    <lineage>
        <taxon>Eukaryota</taxon>
        <taxon>Fungi</taxon>
        <taxon>Dikarya</taxon>
        <taxon>Ascomycota</taxon>
        <taxon>Pezizomycotina</taxon>
        <taxon>Eurotiomycetes</taxon>
        <taxon>Chaetothyriomycetidae</taxon>
        <taxon>Chaetothyriales</taxon>
        <taxon>Chaetothyriales incertae sedis</taxon>
        <taxon>Neophaeococcomyces</taxon>
    </lineage>
</organism>
<name>A0ACC2ZZH2_9EURO</name>